<keyword evidence="1" id="KW-1133">Transmembrane helix</keyword>
<name>A0ABW4H4R5_9LACO</name>
<dbReference type="RefSeq" id="WP_125701397.1">
    <property type="nucleotide sequence ID" value="NZ_JBHTOM010000011.1"/>
</dbReference>
<evidence type="ECO:0000313" key="3">
    <source>
        <dbReference type="Proteomes" id="UP001597195"/>
    </source>
</evidence>
<gene>
    <name evidence="2" type="ORF">ACFQ5T_08430</name>
</gene>
<comment type="caution">
    <text evidence="2">The sequence shown here is derived from an EMBL/GenBank/DDBJ whole genome shotgun (WGS) entry which is preliminary data.</text>
</comment>
<keyword evidence="1" id="KW-0472">Membrane</keyword>
<sequence>MFRKAMGDARSWLALSLIFGVLKDLIGLFQHRNLTVVWLWRYHDWRVWALFVGILVAYWVIWTLIFWGLRALKQVMGRNDPPVTKN</sequence>
<accession>A0ABW4H4R5</accession>
<evidence type="ECO:0000313" key="2">
    <source>
        <dbReference type="EMBL" id="MFD1549725.1"/>
    </source>
</evidence>
<keyword evidence="1" id="KW-0812">Transmembrane</keyword>
<protein>
    <submittedName>
        <fullName evidence="2">Uncharacterized protein</fullName>
    </submittedName>
</protein>
<dbReference type="Proteomes" id="UP001597195">
    <property type="component" value="Unassembled WGS sequence"/>
</dbReference>
<organism evidence="2 3">
    <name type="scientific">Levilactobacillus fuyuanensis</name>
    <dbReference type="NCBI Taxonomy" id="2486022"/>
    <lineage>
        <taxon>Bacteria</taxon>
        <taxon>Bacillati</taxon>
        <taxon>Bacillota</taxon>
        <taxon>Bacilli</taxon>
        <taxon>Lactobacillales</taxon>
        <taxon>Lactobacillaceae</taxon>
        <taxon>Levilactobacillus</taxon>
    </lineage>
</organism>
<reference evidence="3" key="1">
    <citation type="journal article" date="2019" name="Int. J. Syst. Evol. Microbiol.">
        <title>The Global Catalogue of Microorganisms (GCM) 10K type strain sequencing project: providing services to taxonomists for standard genome sequencing and annotation.</title>
        <authorList>
            <consortium name="The Broad Institute Genomics Platform"/>
            <consortium name="The Broad Institute Genome Sequencing Center for Infectious Disease"/>
            <person name="Wu L."/>
            <person name="Ma J."/>
        </authorList>
    </citation>
    <scope>NUCLEOTIDE SEQUENCE [LARGE SCALE GENOMIC DNA]</scope>
    <source>
        <strain evidence="3">CCM 8906</strain>
    </source>
</reference>
<dbReference type="EMBL" id="JBHTOM010000011">
    <property type="protein sequence ID" value="MFD1549725.1"/>
    <property type="molecule type" value="Genomic_DNA"/>
</dbReference>
<evidence type="ECO:0000256" key="1">
    <source>
        <dbReference type="SAM" id="Phobius"/>
    </source>
</evidence>
<feature type="transmembrane region" description="Helical" evidence="1">
    <location>
        <begin position="47"/>
        <end position="69"/>
    </location>
</feature>
<proteinExistence type="predicted"/>
<keyword evidence="3" id="KW-1185">Reference proteome</keyword>